<organism evidence="2 3">
    <name type="scientific">Penicillium antarcticum</name>
    <dbReference type="NCBI Taxonomy" id="416450"/>
    <lineage>
        <taxon>Eukaryota</taxon>
        <taxon>Fungi</taxon>
        <taxon>Dikarya</taxon>
        <taxon>Ascomycota</taxon>
        <taxon>Pezizomycotina</taxon>
        <taxon>Eurotiomycetes</taxon>
        <taxon>Eurotiomycetidae</taxon>
        <taxon>Eurotiales</taxon>
        <taxon>Aspergillaceae</taxon>
        <taxon>Penicillium</taxon>
    </lineage>
</organism>
<evidence type="ECO:0000313" key="3">
    <source>
        <dbReference type="Proteomes" id="UP000191672"/>
    </source>
</evidence>
<protein>
    <submittedName>
        <fullName evidence="2">Uncharacterized protein</fullName>
    </submittedName>
</protein>
<dbReference type="AlphaFoldDB" id="A0A1V6PDW0"/>
<reference evidence="3" key="1">
    <citation type="journal article" date="2017" name="Nat. Microbiol.">
        <title>Global analysis of biosynthetic gene clusters reveals vast potential of secondary metabolite production in Penicillium species.</title>
        <authorList>
            <person name="Nielsen J.C."/>
            <person name="Grijseels S."/>
            <person name="Prigent S."/>
            <person name="Ji B."/>
            <person name="Dainat J."/>
            <person name="Nielsen K.F."/>
            <person name="Frisvad J.C."/>
            <person name="Workman M."/>
            <person name="Nielsen J."/>
        </authorList>
    </citation>
    <scope>NUCLEOTIDE SEQUENCE [LARGE SCALE GENOMIC DNA]</scope>
    <source>
        <strain evidence="3">IBT 31811</strain>
    </source>
</reference>
<feature type="region of interest" description="Disordered" evidence="1">
    <location>
        <begin position="430"/>
        <end position="473"/>
    </location>
</feature>
<keyword evidence="3" id="KW-1185">Reference proteome</keyword>
<evidence type="ECO:0000313" key="2">
    <source>
        <dbReference type="EMBL" id="OQD74726.1"/>
    </source>
</evidence>
<accession>A0A1V6PDW0</accession>
<sequence>MEVVSGLAATSEEPTSKDYKLPSFLDCNEDLRRRHFLPSQEQLCSILELSLSYRRVLDEDMHLARHLGLPLMSNTMAKNIDALFKSPQPQLIEVDGACEDNITWSDVAAANYNPVPQEDGTYHLWISSRRATVGLSQFDHNILLPGIIQQLVHPLSHEPDVQMERETLSLATSEITSWNQIALELVETSKYLLEKLKEKANSLSSQESMIPEVQVPDYPEHVVTESQNTSSSKGGTKNLANNGKAWDPYEKDIVPTWFEARKHLSKKQIELEFERDFGHRRKHSSIYAVWYQRKGKEKSKRKKALRRQGKLSLPHDTSYYQTTKTSDCNESSFGSASNPEYLLAVVSPLNVTYPTPESATEFVPAQTEPQSRRPGNASHTDIQHDMSMNTAEWGTLDGVPEIEPTQSDTTAQISLTNGVEDSRAPCISLDTETDLGSKEPDKAERLSRRKQPLVRPAQATKPSRSSSLSQPRWTALRAQVGCSDVGDMQSIDPIEAMDPNHSPSFLGRILN</sequence>
<feature type="region of interest" description="Disordered" evidence="1">
    <location>
        <begin position="357"/>
        <end position="382"/>
    </location>
</feature>
<feature type="compositionally biased region" description="Basic and acidic residues" evidence="1">
    <location>
        <begin position="435"/>
        <end position="446"/>
    </location>
</feature>
<feature type="compositionally biased region" description="Polar residues" evidence="1">
    <location>
        <begin position="460"/>
        <end position="472"/>
    </location>
</feature>
<proteinExistence type="predicted"/>
<dbReference type="EMBL" id="MDYN01000167">
    <property type="protein sequence ID" value="OQD74726.1"/>
    <property type="molecule type" value="Genomic_DNA"/>
</dbReference>
<dbReference type="STRING" id="416450.A0A1V6PDW0"/>
<dbReference type="OrthoDB" id="4365878at2759"/>
<gene>
    <name evidence="2" type="ORF">PENANT_c167G03145</name>
</gene>
<evidence type="ECO:0000256" key="1">
    <source>
        <dbReference type="SAM" id="MobiDB-lite"/>
    </source>
</evidence>
<name>A0A1V6PDW0_9EURO</name>
<dbReference type="Proteomes" id="UP000191672">
    <property type="component" value="Unassembled WGS sequence"/>
</dbReference>
<comment type="caution">
    <text evidence="2">The sequence shown here is derived from an EMBL/GenBank/DDBJ whole genome shotgun (WGS) entry which is preliminary data.</text>
</comment>